<dbReference type="AlphaFoldDB" id="A0A8H3A3N2"/>
<comment type="caution">
    <text evidence="1">The sequence shown here is derived from an EMBL/GenBank/DDBJ whole genome shotgun (WGS) entry which is preliminary data.</text>
</comment>
<dbReference type="Proteomes" id="UP000663840">
    <property type="component" value="Unassembled WGS sequence"/>
</dbReference>
<sequence>MSRTALRLEIDPFLVINWFDIHPFPCSDLSANMPLIDSSTTIKVSSTLDKSVGKKNLIDGSPETCWTSAAGLPQSIELGFSDPVTPTQLALTFQGGFVGTRCAVYGILHQDSQDASDALSKWQPIAQIYPEDINRRQTFRLTPGTNQIDLSQGVLRLRIVFEESSDFFGRITLYNLELS</sequence>
<accession>A0A8H3A3N2</accession>
<evidence type="ECO:0000313" key="2">
    <source>
        <dbReference type="Proteomes" id="UP000663840"/>
    </source>
</evidence>
<proteinExistence type="predicted"/>
<organism evidence="1 2">
    <name type="scientific">Rhizoctonia solani</name>
    <dbReference type="NCBI Taxonomy" id="456999"/>
    <lineage>
        <taxon>Eukaryota</taxon>
        <taxon>Fungi</taxon>
        <taxon>Dikarya</taxon>
        <taxon>Basidiomycota</taxon>
        <taxon>Agaricomycotina</taxon>
        <taxon>Agaricomycetes</taxon>
        <taxon>Cantharellales</taxon>
        <taxon>Ceratobasidiaceae</taxon>
        <taxon>Rhizoctonia</taxon>
    </lineage>
</organism>
<evidence type="ECO:0000313" key="1">
    <source>
        <dbReference type="EMBL" id="CAE6401151.1"/>
    </source>
</evidence>
<name>A0A8H3A3N2_9AGAM</name>
<reference evidence="1" key="1">
    <citation type="submission" date="2021-01" db="EMBL/GenBank/DDBJ databases">
        <authorList>
            <person name="Kaushik A."/>
        </authorList>
    </citation>
    <scope>NUCLEOTIDE SEQUENCE</scope>
    <source>
        <strain evidence="1">AG1-1A</strain>
    </source>
</reference>
<gene>
    <name evidence="1" type="ORF">RDB_LOCUS36618</name>
</gene>
<dbReference type="Gene3D" id="2.60.120.260">
    <property type="entry name" value="Galactose-binding domain-like"/>
    <property type="match status" value="1"/>
</dbReference>
<dbReference type="EMBL" id="CAJMWR010000778">
    <property type="protein sequence ID" value="CAE6401151.1"/>
    <property type="molecule type" value="Genomic_DNA"/>
</dbReference>
<evidence type="ECO:0008006" key="3">
    <source>
        <dbReference type="Google" id="ProtNLM"/>
    </source>
</evidence>
<dbReference type="SUPFAM" id="SSF49785">
    <property type="entry name" value="Galactose-binding domain-like"/>
    <property type="match status" value="1"/>
</dbReference>
<dbReference type="InterPro" id="IPR008979">
    <property type="entry name" value="Galactose-bd-like_sf"/>
</dbReference>
<protein>
    <recommendedName>
        <fullName evidence="3">F5/8 type C domain-containing protein</fullName>
    </recommendedName>
</protein>